<reference evidence="2" key="1">
    <citation type="journal article" date="2020" name="Fungal Divers.">
        <title>Resolving the Mortierellaceae phylogeny through synthesis of multi-gene phylogenetics and phylogenomics.</title>
        <authorList>
            <person name="Vandepol N."/>
            <person name="Liber J."/>
            <person name="Desiro A."/>
            <person name="Na H."/>
            <person name="Kennedy M."/>
            <person name="Barry K."/>
            <person name="Grigoriev I.V."/>
            <person name="Miller A.N."/>
            <person name="O'Donnell K."/>
            <person name="Stajich J.E."/>
            <person name="Bonito G."/>
        </authorList>
    </citation>
    <scope>NUCLEOTIDE SEQUENCE</scope>
    <source>
        <strain evidence="2">NRRL 28262</strain>
    </source>
</reference>
<evidence type="ECO:0000313" key="3">
    <source>
        <dbReference type="Proteomes" id="UP001194580"/>
    </source>
</evidence>
<gene>
    <name evidence="2" type="ORF">BGZ95_005714</name>
</gene>
<name>A0AAD4DGZ9_9FUNG</name>
<dbReference type="Proteomes" id="UP001194580">
    <property type="component" value="Unassembled WGS sequence"/>
</dbReference>
<protein>
    <submittedName>
        <fullName evidence="2">Uncharacterized protein</fullName>
    </submittedName>
</protein>
<comment type="caution">
    <text evidence="2">The sequence shown here is derived from an EMBL/GenBank/DDBJ whole genome shotgun (WGS) entry which is preliminary data.</text>
</comment>
<feature type="signal peptide" evidence="1">
    <location>
        <begin position="1"/>
        <end position="20"/>
    </location>
</feature>
<keyword evidence="3" id="KW-1185">Reference proteome</keyword>
<evidence type="ECO:0000256" key="1">
    <source>
        <dbReference type="SAM" id="SignalP"/>
    </source>
</evidence>
<keyword evidence="1" id="KW-0732">Signal</keyword>
<organism evidence="2 3">
    <name type="scientific">Linnemannia exigua</name>
    <dbReference type="NCBI Taxonomy" id="604196"/>
    <lineage>
        <taxon>Eukaryota</taxon>
        <taxon>Fungi</taxon>
        <taxon>Fungi incertae sedis</taxon>
        <taxon>Mucoromycota</taxon>
        <taxon>Mortierellomycotina</taxon>
        <taxon>Mortierellomycetes</taxon>
        <taxon>Mortierellales</taxon>
        <taxon>Mortierellaceae</taxon>
        <taxon>Linnemannia</taxon>
    </lineage>
</organism>
<dbReference type="EMBL" id="JAAAIL010000264">
    <property type="protein sequence ID" value="KAG0277579.1"/>
    <property type="molecule type" value="Genomic_DNA"/>
</dbReference>
<proteinExistence type="predicted"/>
<evidence type="ECO:0000313" key="2">
    <source>
        <dbReference type="EMBL" id="KAG0277579.1"/>
    </source>
</evidence>
<feature type="chain" id="PRO_5041917551" evidence="1">
    <location>
        <begin position="21"/>
        <end position="143"/>
    </location>
</feature>
<dbReference type="AlphaFoldDB" id="A0AAD4DGZ9"/>
<accession>A0AAD4DGZ9</accession>
<sequence>MKITLALSALAGLVATAVSAAPTNSTLSTRAACIPTSLYWTRHYYVNANNRDPVKDLHSFQLIIKDTYNQQIEPKATKGKKKDNYKETRTSNDKWWSVEHTDAHDNAKVTLTIKGQKHVFNNPNDFWLGMPTWKLEYYTCVTW</sequence>